<dbReference type="CDD" id="cd00085">
    <property type="entry name" value="HNHc"/>
    <property type="match status" value="1"/>
</dbReference>
<feature type="domain" description="HNH nuclease" evidence="1">
    <location>
        <begin position="357"/>
        <end position="410"/>
    </location>
</feature>
<dbReference type="InterPro" id="IPR003870">
    <property type="entry name" value="DUF222"/>
</dbReference>
<dbReference type="Gene3D" id="1.10.30.50">
    <property type="match status" value="1"/>
</dbReference>
<dbReference type="Pfam" id="PF13391">
    <property type="entry name" value="HNH_2"/>
    <property type="match status" value="1"/>
</dbReference>
<evidence type="ECO:0000313" key="3">
    <source>
        <dbReference type="Proteomes" id="UP000315389"/>
    </source>
</evidence>
<protein>
    <submittedName>
        <fullName evidence="2">Uncharacterized protein DUF222</fullName>
    </submittedName>
</protein>
<evidence type="ECO:0000313" key="2">
    <source>
        <dbReference type="EMBL" id="TQL57225.1"/>
    </source>
</evidence>
<name>A0A542ZA77_RARFA</name>
<organism evidence="2 3">
    <name type="scientific">Rarobacter faecitabidus</name>
    <dbReference type="NCBI Taxonomy" id="13243"/>
    <lineage>
        <taxon>Bacteria</taxon>
        <taxon>Bacillati</taxon>
        <taxon>Actinomycetota</taxon>
        <taxon>Actinomycetes</taxon>
        <taxon>Micrococcales</taxon>
        <taxon>Rarobacteraceae</taxon>
        <taxon>Rarobacter</taxon>
    </lineage>
</organism>
<dbReference type="OrthoDB" id="5177627at2"/>
<dbReference type="Proteomes" id="UP000315389">
    <property type="component" value="Unassembled WGS sequence"/>
</dbReference>
<gene>
    <name evidence="2" type="ORF">FB461_2346</name>
</gene>
<dbReference type="InterPro" id="IPR003615">
    <property type="entry name" value="HNH_nuc"/>
</dbReference>
<sequence>MIAVIGQIVAESDEVGSDESLACRHGFRTTVDLVEGVVGCKARTAHTMVAVAKATRQKTSLTGQPIDPEFSAVGDAFVRGFISIESASAIVSTLRPARLRASVDDFAAAERGLVELATGRGSESLELCACVDRANCECDPSDDLPTPVMPSDLVQHAARLWRDRIDPDGVEPRADEAHRRRGLRVSRRAIDGLHRVSGALPPDLAARFHAALDALINSGTRADVAAWGDCAAGNGNVALPGPSTGGDQGTLRGVGDESGSIGLESRSRDQLGADLFAAMLTSIAASDTFASPPTVLVTISGDATGRPAGSVGRIVNEPVARSVIEQMACDGGTQEVLLGANGRIVSLGIAGRFFSAQQRRAIAARDGHTCLVPTCTIPAAGCEAHHVQRASLGGKTHVDNGVLLCWAHHRMIDNGSWRITMIRGVPRVRHLPPKPTYPLRT</sequence>
<comment type="caution">
    <text evidence="2">The sequence shown here is derived from an EMBL/GenBank/DDBJ whole genome shotgun (WGS) entry which is preliminary data.</text>
</comment>
<dbReference type="EMBL" id="VFOS01000005">
    <property type="protein sequence ID" value="TQL57225.1"/>
    <property type="molecule type" value="Genomic_DNA"/>
</dbReference>
<dbReference type="SMART" id="SM00507">
    <property type="entry name" value="HNHc"/>
    <property type="match status" value="1"/>
</dbReference>
<reference evidence="2 3" key="1">
    <citation type="submission" date="2019-06" db="EMBL/GenBank/DDBJ databases">
        <title>Sequencing the genomes of 1000 actinobacteria strains.</title>
        <authorList>
            <person name="Klenk H.-P."/>
        </authorList>
    </citation>
    <scope>NUCLEOTIDE SEQUENCE [LARGE SCALE GENOMIC DNA]</scope>
    <source>
        <strain evidence="2 3">DSM 4813</strain>
    </source>
</reference>
<accession>A0A542ZA77</accession>
<dbReference type="Pfam" id="PF02720">
    <property type="entry name" value="DUF222"/>
    <property type="match status" value="1"/>
</dbReference>
<keyword evidence="3" id="KW-1185">Reference proteome</keyword>
<dbReference type="AlphaFoldDB" id="A0A542ZA77"/>
<evidence type="ECO:0000259" key="1">
    <source>
        <dbReference type="SMART" id="SM00507"/>
    </source>
</evidence>
<proteinExistence type="predicted"/>